<protein>
    <submittedName>
        <fullName evidence="2">Na+/proline symporter</fullName>
    </submittedName>
</protein>
<dbReference type="EMBL" id="JADOTY010000001">
    <property type="protein sequence ID" value="MBG6103189.1"/>
    <property type="molecule type" value="Genomic_DNA"/>
</dbReference>
<accession>A0ABS0K3J3</accession>
<sequence length="82" mass="8949">MLTVLGVILMLAACLLPCLTFWNGITLPDQDPTPEAIQQENADALAFEQRFQFAAWIAGALATLGLAAFIYARKLQRRAGRA</sequence>
<dbReference type="RefSeq" id="WP_196921845.1">
    <property type="nucleotide sequence ID" value="NZ_JADOTY010000001.1"/>
</dbReference>
<keyword evidence="1" id="KW-1133">Transmembrane helix</keyword>
<evidence type="ECO:0000313" key="3">
    <source>
        <dbReference type="Proteomes" id="UP000631791"/>
    </source>
</evidence>
<reference evidence="2 3" key="1">
    <citation type="submission" date="2020-11" db="EMBL/GenBank/DDBJ databases">
        <title>Sequencing the genomes of 1000 actinobacteria strains.</title>
        <authorList>
            <person name="Klenk H.-P."/>
        </authorList>
    </citation>
    <scope>NUCLEOTIDE SEQUENCE [LARGE SCALE GENOMIC DNA]</scope>
    <source>
        <strain evidence="2 3">DSM 101695</strain>
    </source>
</reference>
<name>A0ABS0K3J3_9ACTN</name>
<keyword evidence="3" id="KW-1185">Reference proteome</keyword>
<feature type="transmembrane region" description="Helical" evidence="1">
    <location>
        <begin position="53"/>
        <end position="72"/>
    </location>
</feature>
<gene>
    <name evidence="2" type="ORF">IW249_003603</name>
</gene>
<proteinExistence type="predicted"/>
<comment type="caution">
    <text evidence="2">The sequence shown here is derived from an EMBL/GenBank/DDBJ whole genome shotgun (WGS) entry which is preliminary data.</text>
</comment>
<keyword evidence="1" id="KW-0812">Transmembrane</keyword>
<evidence type="ECO:0000256" key="1">
    <source>
        <dbReference type="SAM" id="Phobius"/>
    </source>
</evidence>
<evidence type="ECO:0000313" key="2">
    <source>
        <dbReference type="EMBL" id="MBG6103189.1"/>
    </source>
</evidence>
<dbReference type="Proteomes" id="UP000631791">
    <property type="component" value="Unassembled WGS sequence"/>
</dbReference>
<organism evidence="2 3">
    <name type="scientific">Micromonospora vinacea</name>
    <dbReference type="NCBI Taxonomy" id="709878"/>
    <lineage>
        <taxon>Bacteria</taxon>
        <taxon>Bacillati</taxon>
        <taxon>Actinomycetota</taxon>
        <taxon>Actinomycetes</taxon>
        <taxon>Micromonosporales</taxon>
        <taxon>Micromonosporaceae</taxon>
        <taxon>Micromonospora</taxon>
    </lineage>
</organism>
<keyword evidence="1" id="KW-0472">Membrane</keyword>